<protein>
    <submittedName>
        <fullName evidence="1">Uncharacterized protein</fullName>
    </submittedName>
</protein>
<dbReference type="Proteomes" id="UP000887013">
    <property type="component" value="Unassembled WGS sequence"/>
</dbReference>
<comment type="caution">
    <text evidence="1">The sequence shown here is derived from an EMBL/GenBank/DDBJ whole genome shotgun (WGS) entry which is preliminary data.</text>
</comment>
<accession>A0A8X6PAE5</accession>
<name>A0A8X6PAE5_NEPPI</name>
<keyword evidence="2" id="KW-1185">Reference proteome</keyword>
<dbReference type="EMBL" id="BMAW01067529">
    <property type="protein sequence ID" value="GFT60179.1"/>
    <property type="molecule type" value="Genomic_DNA"/>
</dbReference>
<gene>
    <name evidence="1" type="ORF">NPIL_20861</name>
</gene>
<proteinExistence type="predicted"/>
<reference evidence="1" key="1">
    <citation type="submission" date="2020-08" db="EMBL/GenBank/DDBJ databases">
        <title>Multicomponent nature underlies the extraordinary mechanical properties of spider dragline silk.</title>
        <authorList>
            <person name="Kono N."/>
            <person name="Nakamura H."/>
            <person name="Mori M."/>
            <person name="Yoshida Y."/>
            <person name="Ohtoshi R."/>
            <person name="Malay A.D."/>
            <person name="Moran D.A.P."/>
            <person name="Tomita M."/>
            <person name="Numata K."/>
            <person name="Arakawa K."/>
        </authorList>
    </citation>
    <scope>NUCLEOTIDE SEQUENCE</scope>
</reference>
<evidence type="ECO:0000313" key="2">
    <source>
        <dbReference type="Proteomes" id="UP000887013"/>
    </source>
</evidence>
<sequence>MTAWDQRKIAPSHAKAVEAISYVNEPRDSEEGVELLMPNRWSCESKKELSQTESGSYEKRVCGRGAMRGEGKKMTAHSYAIKSGDKKNS</sequence>
<organism evidence="1 2">
    <name type="scientific">Nephila pilipes</name>
    <name type="common">Giant wood spider</name>
    <name type="synonym">Nephila maculata</name>
    <dbReference type="NCBI Taxonomy" id="299642"/>
    <lineage>
        <taxon>Eukaryota</taxon>
        <taxon>Metazoa</taxon>
        <taxon>Ecdysozoa</taxon>
        <taxon>Arthropoda</taxon>
        <taxon>Chelicerata</taxon>
        <taxon>Arachnida</taxon>
        <taxon>Araneae</taxon>
        <taxon>Araneomorphae</taxon>
        <taxon>Entelegynae</taxon>
        <taxon>Araneoidea</taxon>
        <taxon>Nephilidae</taxon>
        <taxon>Nephila</taxon>
    </lineage>
</organism>
<dbReference type="OrthoDB" id="6439378at2759"/>
<dbReference type="AlphaFoldDB" id="A0A8X6PAE5"/>
<evidence type="ECO:0000313" key="1">
    <source>
        <dbReference type="EMBL" id="GFT60179.1"/>
    </source>
</evidence>